<feature type="coiled-coil region" evidence="1">
    <location>
        <begin position="90"/>
        <end position="148"/>
    </location>
</feature>
<proteinExistence type="predicted"/>
<dbReference type="Proteomes" id="UP000601435">
    <property type="component" value="Unassembled WGS sequence"/>
</dbReference>
<reference evidence="3" key="1">
    <citation type="submission" date="2021-02" db="EMBL/GenBank/DDBJ databases">
        <authorList>
            <person name="Dougan E. K."/>
            <person name="Rhodes N."/>
            <person name="Thang M."/>
            <person name="Chan C."/>
        </authorList>
    </citation>
    <scope>NUCLEOTIDE SEQUENCE</scope>
</reference>
<dbReference type="AlphaFoldDB" id="A0A812MTY7"/>
<feature type="compositionally biased region" description="Polar residues" evidence="2">
    <location>
        <begin position="366"/>
        <end position="406"/>
    </location>
</feature>
<keyword evidence="1" id="KW-0175">Coiled coil</keyword>
<dbReference type="EMBL" id="CAJNJA010011887">
    <property type="protein sequence ID" value="CAE7282539.1"/>
    <property type="molecule type" value="Genomic_DNA"/>
</dbReference>
<feature type="coiled-coil region" evidence="1">
    <location>
        <begin position="33"/>
        <end position="64"/>
    </location>
</feature>
<comment type="caution">
    <text evidence="3">The sequence shown here is derived from an EMBL/GenBank/DDBJ whole genome shotgun (WGS) entry which is preliminary data.</text>
</comment>
<feature type="compositionally biased region" description="Acidic residues" evidence="2">
    <location>
        <begin position="413"/>
        <end position="423"/>
    </location>
</feature>
<feature type="non-terminal residue" evidence="3">
    <location>
        <position position="450"/>
    </location>
</feature>
<keyword evidence="4" id="KW-1185">Reference proteome</keyword>
<evidence type="ECO:0000313" key="3">
    <source>
        <dbReference type="EMBL" id="CAE7282539.1"/>
    </source>
</evidence>
<protein>
    <submittedName>
        <fullName evidence="3">Uncharacterized protein</fullName>
    </submittedName>
</protein>
<gene>
    <name evidence="3" type="ORF">SNEC2469_LOCUS6891</name>
</gene>
<evidence type="ECO:0000313" key="4">
    <source>
        <dbReference type="Proteomes" id="UP000601435"/>
    </source>
</evidence>
<evidence type="ECO:0000256" key="1">
    <source>
        <dbReference type="SAM" id="Coils"/>
    </source>
</evidence>
<feature type="compositionally biased region" description="Pro residues" evidence="2">
    <location>
        <begin position="353"/>
        <end position="365"/>
    </location>
</feature>
<dbReference type="OrthoDB" id="443854at2759"/>
<name>A0A812MTY7_9DINO</name>
<accession>A0A812MTY7</accession>
<feature type="coiled-coil region" evidence="1">
    <location>
        <begin position="216"/>
        <end position="250"/>
    </location>
</feature>
<evidence type="ECO:0000256" key="2">
    <source>
        <dbReference type="SAM" id="MobiDB-lite"/>
    </source>
</evidence>
<sequence>ARGLKTAQWMSNGALAAAVKVGANRRMRLRCEQEDLMNELHCERQAAEELQTELSSEMRELRDRCHEQGQTVGLLTQRLADARSAIAAELQDAAAERAALGAELSEESQRNRLQAAMVHEEAEATSRVEAYEQQLASMVAVRDSLQAQLEAALKVQTELREHLAAERDGRAELEVAGEREMLAWEKNKEVMHSPGAELQSVRDAQTKLQQHLNAEAVLCEREAAALRDRMEELEEEMQAAEESKQRCTVALGAAGCEWTLLHEEAAEAEQAASVRSAELERITRQAREIQAQVHGVKEDILQCRQDHTALELKQERDFLHEEVQQEALRQEDLYLELDEARRSRSLFQCLFPRKPPPQPPLPPPSTATMRTKPQPIRTSPTFQGSNSGGMSSAPRTQHTAQRSPQRQGAGESSSEEEDSESEDLQPQAKRHPAGGRPPQADTDFIESDEV</sequence>
<feature type="region of interest" description="Disordered" evidence="2">
    <location>
        <begin position="350"/>
        <end position="450"/>
    </location>
</feature>
<organism evidence="3 4">
    <name type="scientific">Symbiodinium necroappetens</name>
    <dbReference type="NCBI Taxonomy" id="1628268"/>
    <lineage>
        <taxon>Eukaryota</taxon>
        <taxon>Sar</taxon>
        <taxon>Alveolata</taxon>
        <taxon>Dinophyceae</taxon>
        <taxon>Suessiales</taxon>
        <taxon>Symbiodiniaceae</taxon>
        <taxon>Symbiodinium</taxon>
    </lineage>
</organism>